<dbReference type="UniPathway" id="UPA00848">
    <property type="reaction ID" value="UER00151"/>
</dbReference>
<dbReference type="PANTHER" id="PTHR36445:SF1">
    <property type="entry name" value="GTP CYCLOHYDROLASE MPTA"/>
    <property type="match status" value="1"/>
</dbReference>
<feature type="site" description="May be catalytically important" evidence="2">
    <location>
        <position position="132"/>
    </location>
</feature>
<dbReference type="GO" id="GO:0046654">
    <property type="term" value="P:tetrahydrofolate biosynthetic process"/>
    <property type="evidence" value="ECO:0007669"/>
    <property type="project" value="UniProtKB-UniRule"/>
</dbReference>
<evidence type="ECO:0000313" key="3">
    <source>
        <dbReference type="EMBL" id="MBC8316419.1"/>
    </source>
</evidence>
<sequence>MKLKTVGIKNIRYPVQVREKSGGLQATVASINVQVNLPRKYRETCVNTFLTVLNRYQDDMSAEIFSELLKEVKERMQAHSALLEMTFPYFIEKKAPVTGTAGLMEYTCRFTGEIGEGGSFILSVWVPGTTLCPCSREISDFGAHNQRAEINLNVKFNGFIWAEDVINLVETGASCEVYSLLKRPDEKYVTEKAYENPMFVEDVVRKVAELAQQHPDITWFSVGAESFESIHKHSAYALVDSDDM</sequence>
<dbReference type="InterPro" id="IPR003801">
    <property type="entry name" value="GTP_cyclohydrolase_FolE2/MptA"/>
</dbReference>
<dbReference type="Gene3D" id="3.10.270.10">
    <property type="entry name" value="Urate Oxidase"/>
    <property type="match status" value="1"/>
</dbReference>
<name>A0A8J6NCR0_9BACT</name>
<protein>
    <recommendedName>
        <fullName evidence="2">GTP cyclohydrolase FolE2</fullName>
        <ecNumber evidence="2">3.5.4.16</ecNumber>
    </recommendedName>
</protein>
<dbReference type="EMBL" id="JACNJZ010000032">
    <property type="protein sequence ID" value="MBC8316419.1"/>
    <property type="molecule type" value="Genomic_DNA"/>
</dbReference>
<dbReference type="Pfam" id="PF02649">
    <property type="entry name" value="GCHY-1"/>
    <property type="match status" value="1"/>
</dbReference>
<proteinExistence type="inferred from homology"/>
<gene>
    <name evidence="2" type="primary">folE2</name>
    <name evidence="3" type="ORF">H8E41_00840</name>
</gene>
<dbReference type="EC" id="3.5.4.16" evidence="2"/>
<evidence type="ECO:0000256" key="2">
    <source>
        <dbReference type="HAMAP-Rule" id="MF_01527"/>
    </source>
</evidence>
<organism evidence="3 4">
    <name type="scientific">Candidatus Desulfobia pelagia</name>
    <dbReference type="NCBI Taxonomy" id="2841692"/>
    <lineage>
        <taxon>Bacteria</taxon>
        <taxon>Pseudomonadati</taxon>
        <taxon>Thermodesulfobacteriota</taxon>
        <taxon>Desulfobulbia</taxon>
        <taxon>Desulfobulbales</taxon>
        <taxon>Desulfobulbaceae</taxon>
        <taxon>Candidatus Desulfobia</taxon>
    </lineage>
</organism>
<comment type="function">
    <text evidence="2">Converts GTP to 7,8-dihydroneopterin triphosphate.</text>
</comment>
<dbReference type="PANTHER" id="PTHR36445">
    <property type="entry name" value="GTP CYCLOHYDROLASE MPTA"/>
    <property type="match status" value="1"/>
</dbReference>
<comment type="catalytic activity">
    <reaction evidence="2">
        <text>GTP + H2O = 7,8-dihydroneopterin 3'-triphosphate + formate + H(+)</text>
        <dbReference type="Rhea" id="RHEA:17473"/>
        <dbReference type="ChEBI" id="CHEBI:15377"/>
        <dbReference type="ChEBI" id="CHEBI:15378"/>
        <dbReference type="ChEBI" id="CHEBI:15740"/>
        <dbReference type="ChEBI" id="CHEBI:37565"/>
        <dbReference type="ChEBI" id="CHEBI:58462"/>
        <dbReference type="EC" id="3.5.4.16"/>
    </reaction>
</comment>
<dbReference type="AlphaFoldDB" id="A0A8J6NCR0"/>
<keyword evidence="1 2" id="KW-0378">Hydrolase</keyword>
<comment type="pathway">
    <text evidence="2">Cofactor biosynthesis; 7,8-dihydroneopterin triphosphate biosynthesis; 7,8-dihydroneopterin triphosphate from GTP: step 1/1.</text>
</comment>
<dbReference type="NCBIfam" id="NF010200">
    <property type="entry name" value="PRK13674.1-1"/>
    <property type="match status" value="1"/>
</dbReference>
<dbReference type="GO" id="GO:0003934">
    <property type="term" value="F:GTP cyclohydrolase I activity"/>
    <property type="evidence" value="ECO:0007669"/>
    <property type="project" value="UniProtKB-UniRule"/>
</dbReference>
<evidence type="ECO:0000256" key="1">
    <source>
        <dbReference type="ARBA" id="ARBA00022801"/>
    </source>
</evidence>
<reference evidence="3 4" key="1">
    <citation type="submission" date="2020-08" db="EMBL/GenBank/DDBJ databases">
        <title>Bridging the membrane lipid divide: bacteria of the FCB group superphylum have the potential to synthesize archaeal ether lipids.</title>
        <authorList>
            <person name="Villanueva L."/>
            <person name="Von Meijenfeldt F.A.B."/>
            <person name="Westbye A.B."/>
            <person name="Yadav S."/>
            <person name="Hopmans E.C."/>
            <person name="Dutilh B.E."/>
            <person name="Sinninghe Damste J.S."/>
        </authorList>
    </citation>
    <scope>NUCLEOTIDE SEQUENCE [LARGE SCALE GENOMIC DNA]</scope>
    <source>
        <strain evidence="3">NIOZ-UU47</strain>
    </source>
</reference>
<dbReference type="Proteomes" id="UP000614424">
    <property type="component" value="Unassembled WGS sequence"/>
</dbReference>
<comment type="caution">
    <text evidence="3">The sequence shown here is derived from an EMBL/GenBank/DDBJ whole genome shotgun (WGS) entry which is preliminary data.</text>
</comment>
<evidence type="ECO:0000313" key="4">
    <source>
        <dbReference type="Proteomes" id="UP000614424"/>
    </source>
</evidence>
<comment type="similarity">
    <text evidence="2">Belongs to the GTP cyclohydrolase IV family.</text>
</comment>
<dbReference type="HAMAP" id="MF_01527_B">
    <property type="entry name" value="GTP_cyclohydrol_B"/>
    <property type="match status" value="1"/>
</dbReference>
<dbReference type="InterPro" id="IPR022838">
    <property type="entry name" value="GTP_cyclohydrolase_FolE2"/>
</dbReference>
<accession>A0A8J6NCR0</accession>